<dbReference type="AlphaFoldDB" id="A0A806KIT1"/>
<sequence>MSDVYIPGVRSRFNSEQTIQNLMQLERIPKERTESNIENLQTQKGYWQEIGRRVSAVRDSARFLYSFQNPFNDRLAVSADEYVITGSATREAAEQSYRFSVKQTAQADRFISSPLDEKMKIDAGNYTFTVGNETVSINYRGGSLREFVDTVNRRGRDIVGASLIAIQSGTRSLLIESKVTGEDNRLGLHDAAEDLAINTGMMEKGNDTRREIAVAENNVKKNSGGENIVINNGVLQVGARSSASLPVGISLSADSPVILRMETSTRVEASGIIDIPPPPPGPTIPAGSVTYGGITIENEPSLTPMPEWSAPQAPVRVDDMAVLSLVFSDGSSAKLPAITDSTSPTTRQWQLSETAQGRTIASLNIENNNTHRDVSVGNIEIFDPTVTTGGLKPLNAVSTARDAIIMMEGIEVKRPSNNIDDLIPGLTLNVRGVSEKPVELNIRSDTERVKEAIVNFVGNYNRLLAEINILTRASPHGRYSTDERLNPNRLIDELTYWWSYPTKEEADEMRSRLGAFSGDTTLNSLRNNLQRTVSAPYPTSLERDLAMLAQIGISTNPGGRTGGYDSSGMRGYLDIDEKVLDAALETKIPAIKELFASDTSGDMLMDTGVAYNIDQLVRPFVEVGGIITLKQNTLDSRIRQDERRIDTMERQLAAKEQELKIQYARMESAYARMEQMSNSLDNFSQQTRGNR</sequence>
<feature type="coiled-coil region" evidence="5">
    <location>
        <begin position="631"/>
        <end position="686"/>
    </location>
</feature>
<keyword evidence="3 5" id="KW-0175">Coiled coil</keyword>
<dbReference type="GO" id="GO:0007155">
    <property type="term" value="P:cell adhesion"/>
    <property type="evidence" value="ECO:0007669"/>
    <property type="project" value="InterPro"/>
</dbReference>
<evidence type="ECO:0000313" key="8">
    <source>
        <dbReference type="EMBL" id="AGS52994.1"/>
    </source>
</evidence>
<feature type="domain" description="Flagellar hook-associated protein 2 C-terminal" evidence="7">
    <location>
        <begin position="400"/>
        <end position="674"/>
    </location>
</feature>
<evidence type="ECO:0000256" key="3">
    <source>
        <dbReference type="ARBA" id="ARBA00023054"/>
    </source>
</evidence>
<evidence type="ECO:0000256" key="2">
    <source>
        <dbReference type="ARBA" id="ARBA00011255"/>
    </source>
</evidence>
<dbReference type="GO" id="GO:0071973">
    <property type="term" value="P:bacterial-type flagellum-dependent cell motility"/>
    <property type="evidence" value="ECO:0007669"/>
    <property type="project" value="TreeGrafter"/>
</dbReference>
<dbReference type="Pfam" id="PF07195">
    <property type="entry name" value="FliD_C"/>
    <property type="match status" value="1"/>
</dbReference>
<evidence type="ECO:0000259" key="7">
    <source>
        <dbReference type="Pfam" id="PF07195"/>
    </source>
</evidence>
<name>A0A806KIT1_9BACT</name>
<dbReference type="EMBL" id="JQ844218">
    <property type="protein sequence ID" value="AGS52994.1"/>
    <property type="molecule type" value="Genomic_DNA"/>
</dbReference>
<comment type="subcellular location">
    <subcellularLocation>
        <location evidence="5">Secreted</location>
    </subcellularLocation>
    <subcellularLocation>
        <location evidence="5">Bacterial flagellum</location>
    </subcellularLocation>
</comment>
<proteinExistence type="inferred from homology"/>
<organism evidence="8">
    <name type="scientific">uncultured bacterium contig00030</name>
    <dbReference type="NCBI Taxonomy" id="1181519"/>
    <lineage>
        <taxon>Bacteria</taxon>
        <taxon>environmental samples</taxon>
    </lineage>
</organism>
<dbReference type="Pfam" id="PF02465">
    <property type="entry name" value="FliD_N"/>
    <property type="match status" value="1"/>
</dbReference>
<evidence type="ECO:0000256" key="5">
    <source>
        <dbReference type="RuleBase" id="RU362066"/>
    </source>
</evidence>
<dbReference type="PANTHER" id="PTHR30288">
    <property type="entry name" value="FLAGELLAR CAP/ASSEMBLY PROTEIN FLID"/>
    <property type="match status" value="1"/>
</dbReference>
<accession>A0A806KIT1</accession>
<dbReference type="GO" id="GO:0009421">
    <property type="term" value="C:bacterial-type flagellum filament cap"/>
    <property type="evidence" value="ECO:0007669"/>
    <property type="project" value="InterPro"/>
</dbReference>
<keyword evidence="8" id="KW-0282">Flagellum</keyword>
<dbReference type="InterPro" id="IPR010809">
    <property type="entry name" value="FliD_C"/>
</dbReference>
<keyword evidence="8" id="KW-0966">Cell projection</keyword>
<protein>
    <recommendedName>
        <fullName evidence="5">Flagellar hook-associated protein 2</fullName>
        <shortName evidence="5">HAP2</shortName>
    </recommendedName>
    <alternativeName>
        <fullName evidence="5">Flagellar cap protein</fullName>
    </alternativeName>
</protein>
<comment type="similarity">
    <text evidence="1 5">Belongs to the FliD family.</text>
</comment>
<dbReference type="InterPro" id="IPR040026">
    <property type="entry name" value="FliD"/>
</dbReference>
<dbReference type="GO" id="GO:0005576">
    <property type="term" value="C:extracellular region"/>
    <property type="evidence" value="ECO:0007669"/>
    <property type="project" value="UniProtKB-SubCell"/>
</dbReference>
<keyword evidence="5" id="KW-0964">Secreted</keyword>
<keyword evidence="4 5" id="KW-0975">Bacterial flagellum</keyword>
<comment type="function">
    <text evidence="5">Required for morphogenesis and for the elongation of the flagellar filament by facilitating polymerization of the flagellin monomers at the tip of growing filament. Forms a capping structure, which prevents flagellin subunits (transported through the central channel of the flagellum) from leaking out without polymerization at the distal end.</text>
</comment>
<evidence type="ECO:0000256" key="4">
    <source>
        <dbReference type="ARBA" id="ARBA00023143"/>
    </source>
</evidence>
<keyword evidence="8" id="KW-0969">Cilium</keyword>
<feature type="domain" description="Flagellar hook-associated protein 2 N-terminal" evidence="6">
    <location>
        <begin position="11"/>
        <end position="108"/>
    </location>
</feature>
<dbReference type="PANTHER" id="PTHR30288:SF0">
    <property type="entry name" value="FLAGELLAR HOOK-ASSOCIATED PROTEIN 2"/>
    <property type="match status" value="1"/>
</dbReference>
<reference evidence="8" key="1">
    <citation type="submission" date="2012-03" db="EMBL/GenBank/DDBJ databases">
        <title>Functional metagenomics reveals considerable lignocellulase gene clusters in the gut microbiome of a wood-feeding higher termite.</title>
        <authorList>
            <person name="Liu N."/>
        </authorList>
    </citation>
    <scope>NUCLEOTIDE SEQUENCE</scope>
</reference>
<comment type="subunit">
    <text evidence="2 5">Homopentamer.</text>
</comment>
<evidence type="ECO:0000259" key="6">
    <source>
        <dbReference type="Pfam" id="PF02465"/>
    </source>
</evidence>
<dbReference type="NCBIfam" id="NF005188">
    <property type="entry name" value="PRK06664.1"/>
    <property type="match status" value="1"/>
</dbReference>
<evidence type="ECO:0000256" key="1">
    <source>
        <dbReference type="ARBA" id="ARBA00009764"/>
    </source>
</evidence>
<dbReference type="GO" id="GO:0009424">
    <property type="term" value="C:bacterial-type flagellum hook"/>
    <property type="evidence" value="ECO:0007669"/>
    <property type="project" value="UniProtKB-UniRule"/>
</dbReference>
<dbReference type="InterPro" id="IPR003481">
    <property type="entry name" value="FliD_N"/>
</dbReference>